<keyword evidence="2" id="KW-0732">Signal</keyword>
<accession>A0A975G5K8</accession>
<dbReference type="RefSeq" id="WP_211629833.1">
    <property type="nucleotide sequence ID" value="NZ_CP073100.1"/>
</dbReference>
<evidence type="ECO:0000313" key="4">
    <source>
        <dbReference type="Proteomes" id="UP000676169"/>
    </source>
</evidence>
<dbReference type="Proteomes" id="UP000676169">
    <property type="component" value="Chromosome"/>
</dbReference>
<organism evidence="3 4">
    <name type="scientific">Luteolibacter ambystomatis</name>
    <dbReference type="NCBI Taxonomy" id="2824561"/>
    <lineage>
        <taxon>Bacteria</taxon>
        <taxon>Pseudomonadati</taxon>
        <taxon>Verrucomicrobiota</taxon>
        <taxon>Verrucomicrobiia</taxon>
        <taxon>Verrucomicrobiales</taxon>
        <taxon>Verrucomicrobiaceae</taxon>
        <taxon>Luteolibacter</taxon>
    </lineage>
</organism>
<dbReference type="EMBL" id="CP073100">
    <property type="protein sequence ID" value="QUE49744.1"/>
    <property type="molecule type" value="Genomic_DNA"/>
</dbReference>
<evidence type="ECO:0000256" key="1">
    <source>
        <dbReference type="SAM" id="Phobius"/>
    </source>
</evidence>
<feature type="transmembrane region" description="Helical" evidence="1">
    <location>
        <begin position="189"/>
        <end position="206"/>
    </location>
</feature>
<dbReference type="KEGG" id="lamb:KBB96_12775"/>
<dbReference type="AlphaFoldDB" id="A0A975G5K8"/>
<dbReference type="Pfam" id="PF04955">
    <property type="entry name" value="HupE_UreJ"/>
    <property type="match status" value="1"/>
</dbReference>
<feature type="signal peptide" evidence="2">
    <location>
        <begin position="1"/>
        <end position="39"/>
    </location>
</feature>
<reference evidence="3" key="1">
    <citation type="submission" date="2021-04" db="EMBL/GenBank/DDBJ databases">
        <title>Luteolibacter sp. 32A isolated from the skin of an Anderson's salamander (Ambystoma andersonii).</title>
        <authorList>
            <person name="Spergser J."/>
            <person name="Busse H.-J."/>
        </authorList>
    </citation>
    <scope>NUCLEOTIDE SEQUENCE</scope>
    <source>
        <strain evidence="3">32A</strain>
    </source>
</reference>
<evidence type="ECO:0000313" key="3">
    <source>
        <dbReference type="EMBL" id="QUE49744.1"/>
    </source>
</evidence>
<protein>
    <submittedName>
        <fullName evidence="3">HupE/UreJ family protein</fullName>
    </submittedName>
</protein>
<feature type="transmembrane region" description="Helical" evidence="1">
    <location>
        <begin position="129"/>
        <end position="146"/>
    </location>
</feature>
<dbReference type="PIRSF" id="PIRSF016919">
    <property type="entry name" value="HupE_UreJ"/>
    <property type="match status" value="1"/>
</dbReference>
<feature type="transmembrane region" description="Helical" evidence="1">
    <location>
        <begin position="79"/>
        <end position="99"/>
    </location>
</feature>
<feature type="chain" id="PRO_5038138413" evidence="2">
    <location>
        <begin position="40"/>
        <end position="211"/>
    </location>
</feature>
<evidence type="ECO:0000256" key="2">
    <source>
        <dbReference type="SAM" id="SignalP"/>
    </source>
</evidence>
<keyword evidence="1" id="KW-0812">Transmembrane</keyword>
<dbReference type="InterPro" id="IPR007038">
    <property type="entry name" value="HupE_UreJ"/>
</dbReference>
<dbReference type="PROSITE" id="PS51257">
    <property type="entry name" value="PROKAR_LIPOPROTEIN"/>
    <property type="match status" value="1"/>
</dbReference>
<feature type="transmembrane region" description="Helical" evidence="1">
    <location>
        <begin position="158"/>
        <end position="182"/>
    </location>
</feature>
<feature type="transmembrane region" description="Helical" evidence="1">
    <location>
        <begin position="105"/>
        <end position="122"/>
    </location>
</feature>
<keyword evidence="1" id="KW-0472">Membrane</keyword>
<name>A0A975G5K8_9BACT</name>
<proteinExistence type="predicted"/>
<gene>
    <name evidence="3" type="ORF">KBB96_12775</name>
</gene>
<keyword evidence="4" id="KW-1185">Reference proteome</keyword>
<sequence>MQSVSRKDRHEPRPSLPRRTAVSTALLLLALACPAHAHAAHGEAAGFTTGFGHPWSGWDHILAMIAVGLWGAQLRKPAVWVLPVAFPLVMAFGGFLGLIGTPLPGTEIGIALSAILLGAAVAFEARPPLWVAALLVGIFGLFHGHAHGTELPEGQNGLLYSLGFVIATGCLHGVGITIGLIHKWKGGQIALRASGVAIALAGFWFAKEALA</sequence>
<keyword evidence="1" id="KW-1133">Transmembrane helix</keyword>
<feature type="transmembrane region" description="Helical" evidence="1">
    <location>
        <begin position="55"/>
        <end position="72"/>
    </location>
</feature>